<dbReference type="KEGG" id="crq:GCK72_021344"/>
<dbReference type="Proteomes" id="UP000483820">
    <property type="component" value="Chromosome V"/>
</dbReference>
<dbReference type="CTD" id="9807539"/>
<name>A0A6A5GHW3_CAERE</name>
<dbReference type="RefSeq" id="XP_053583113.1">
    <property type="nucleotide sequence ID" value="XM_053734200.1"/>
</dbReference>
<reference evidence="3 4" key="1">
    <citation type="submission" date="2019-12" db="EMBL/GenBank/DDBJ databases">
        <title>Chromosome-level assembly of the Caenorhabditis remanei genome.</title>
        <authorList>
            <person name="Teterina A.A."/>
            <person name="Willis J.H."/>
            <person name="Phillips P.C."/>
        </authorList>
    </citation>
    <scope>NUCLEOTIDE SEQUENCE [LARGE SCALE GENOMIC DNA]</scope>
    <source>
        <strain evidence="3 4">PX506</strain>
        <tissue evidence="3">Whole organism</tissue>
    </source>
</reference>
<evidence type="ECO:0000256" key="1">
    <source>
        <dbReference type="SAM" id="MobiDB-lite"/>
    </source>
</evidence>
<proteinExistence type="predicted"/>
<gene>
    <name evidence="3" type="ORF">GCK72_021344</name>
</gene>
<accession>A0A6A5GHW3</accession>
<evidence type="ECO:0000256" key="2">
    <source>
        <dbReference type="SAM" id="SignalP"/>
    </source>
</evidence>
<feature type="compositionally biased region" description="Low complexity" evidence="1">
    <location>
        <begin position="35"/>
        <end position="59"/>
    </location>
</feature>
<comment type="caution">
    <text evidence="3">The sequence shown here is derived from an EMBL/GenBank/DDBJ whole genome shotgun (WGS) entry which is preliminary data.</text>
</comment>
<keyword evidence="2" id="KW-0732">Signal</keyword>
<evidence type="ECO:0008006" key="5">
    <source>
        <dbReference type="Google" id="ProtNLM"/>
    </source>
</evidence>
<organism evidence="3 4">
    <name type="scientific">Caenorhabditis remanei</name>
    <name type="common">Caenorhabditis vulgaris</name>
    <dbReference type="NCBI Taxonomy" id="31234"/>
    <lineage>
        <taxon>Eukaryota</taxon>
        <taxon>Metazoa</taxon>
        <taxon>Ecdysozoa</taxon>
        <taxon>Nematoda</taxon>
        <taxon>Chromadorea</taxon>
        <taxon>Rhabditida</taxon>
        <taxon>Rhabditina</taxon>
        <taxon>Rhabditomorpha</taxon>
        <taxon>Rhabditoidea</taxon>
        <taxon>Rhabditidae</taxon>
        <taxon>Peloderinae</taxon>
        <taxon>Caenorhabditis</taxon>
    </lineage>
</organism>
<dbReference type="AlphaFoldDB" id="A0A6A5GHW3"/>
<sequence length="177" mass="18531">MTTIPSLLFLISLIPLTNSCVRMIPPEEVSAGTTVASPPGEEPSEAPTAAPEVTTPGEEIPAGTCFTGLSNSIGGPWTNISPVDFEGNMNIVDVPNPILKCHKVDMSTCKTWTITHVGFGEHGQGSQLLVSASDTNQISISLTCTADGYAWEGVLPGETQVTRVTGIEGLQCDITCN</sequence>
<evidence type="ECO:0000313" key="4">
    <source>
        <dbReference type="Proteomes" id="UP000483820"/>
    </source>
</evidence>
<protein>
    <recommendedName>
        <fullName evidence="5">C6 domain-containing protein</fullName>
    </recommendedName>
</protein>
<evidence type="ECO:0000313" key="3">
    <source>
        <dbReference type="EMBL" id="KAF1754780.1"/>
    </source>
</evidence>
<dbReference type="GeneID" id="9807539"/>
<feature type="signal peptide" evidence="2">
    <location>
        <begin position="1"/>
        <end position="19"/>
    </location>
</feature>
<dbReference type="EMBL" id="WUAV01000005">
    <property type="protein sequence ID" value="KAF1754780.1"/>
    <property type="molecule type" value="Genomic_DNA"/>
</dbReference>
<feature type="chain" id="PRO_5025431089" description="C6 domain-containing protein" evidence="2">
    <location>
        <begin position="20"/>
        <end position="177"/>
    </location>
</feature>
<feature type="region of interest" description="Disordered" evidence="1">
    <location>
        <begin position="30"/>
        <end position="61"/>
    </location>
</feature>